<gene>
    <name evidence="2" type="ORF">Mterra_03894</name>
</gene>
<reference evidence="2 3" key="1">
    <citation type="submission" date="2018-08" db="EMBL/GenBank/DDBJ databases">
        <title>Meiothermus terrae DSM 26712 genome sequencing project.</title>
        <authorList>
            <person name="Da Costa M.S."/>
            <person name="Albuquerque L."/>
            <person name="Raposo P."/>
            <person name="Froufe H.J.C."/>
            <person name="Barroso C.S."/>
            <person name="Egas C."/>
        </authorList>
    </citation>
    <scope>NUCLEOTIDE SEQUENCE [LARGE SCALE GENOMIC DNA]</scope>
    <source>
        <strain evidence="2 3">DSM 26712</strain>
    </source>
</reference>
<accession>A0A399DYD5</accession>
<evidence type="ECO:0000256" key="1">
    <source>
        <dbReference type="SAM" id="Phobius"/>
    </source>
</evidence>
<proteinExistence type="predicted"/>
<keyword evidence="1" id="KW-1133">Transmembrane helix</keyword>
<sequence length="245" mass="25834">MGGSHLPPLLLALVAGLWVVWFIGVGQNNDVVTEAALVAFNLLGFWAISRWTRHLPAFLRGPLLGLGLGFLIIGIGYVLLLLGTLGMSAFGSAAELINLAGALIGMISAAFIPWAMERSSLAPEGHGSQILIGSAIVGILLTLGVVLVRPSEPLQVLFLFVSLFLATLFIWNALILAGGRIGRSLQILNYSLVSIGLSRVAFVLIPGSLSYRVTDFFFLLALSLIVLGSFRQAPGGKGAAVSRQS</sequence>
<dbReference type="AlphaFoldDB" id="A0A399DYD5"/>
<feature type="transmembrane region" description="Helical" evidence="1">
    <location>
        <begin position="96"/>
        <end position="116"/>
    </location>
</feature>
<organism evidence="2 3">
    <name type="scientific">Calidithermus terrae</name>
    <dbReference type="NCBI Taxonomy" id="1408545"/>
    <lineage>
        <taxon>Bacteria</taxon>
        <taxon>Thermotogati</taxon>
        <taxon>Deinococcota</taxon>
        <taxon>Deinococci</taxon>
        <taxon>Thermales</taxon>
        <taxon>Thermaceae</taxon>
        <taxon>Calidithermus</taxon>
    </lineage>
</organism>
<protein>
    <submittedName>
        <fullName evidence="2">Uncharacterized protein</fullName>
    </submittedName>
</protein>
<feature type="transmembrane region" description="Helical" evidence="1">
    <location>
        <begin position="154"/>
        <end position="175"/>
    </location>
</feature>
<feature type="transmembrane region" description="Helical" evidence="1">
    <location>
        <begin position="187"/>
        <end position="205"/>
    </location>
</feature>
<feature type="transmembrane region" description="Helical" evidence="1">
    <location>
        <begin position="211"/>
        <end position="230"/>
    </location>
</feature>
<feature type="transmembrane region" description="Helical" evidence="1">
    <location>
        <begin position="63"/>
        <end position="90"/>
    </location>
</feature>
<feature type="transmembrane region" description="Helical" evidence="1">
    <location>
        <begin position="31"/>
        <end position="51"/>
    </location>
</feature>
<dbReference type="RefSeq" id="WP_119316722.1">
    <property type="nucleotide sequence ID" value="NZ_QXDL01000323.1"/>
</dbReference>
<feature type="transmembrane region" description="Helical" evidence="1">
    <location>
        <begin position="128"/>
        <end position="148"/>
    </location>
</feature>
<name>A0A399DYD5_9DEIN</name>
<feature type="transmembrane region" description="Helical" evidence="1">
    <location>
        <begin position="7"/>
        <end position="25"/>
    </location>
</feature>
<dbReference type="Proteomes" id="UP000265715">
    <property type="component" value="Unassembled WGS sequence"/>
</dbReference>
<keyword evidence="1" id="KW-0812">Transmembrane</keyword>
<evidence type="ECO:0000313" key="3">
    <source>
        <dbReference type="Proteomes" id="UP000265715"/>
    </source>
</evidence>
<keyword evidence="1" id="KW-0472">Membrane</keyword>
<dbReference type="EMBL" id="QXDL01000323">
    <property type="protein sequence ID" value="RIH76298.1"/>
    <property type="molecule type" value="Genomic_DNA"/>
</dbReference>
<comment type="caution">
    <text evidence="2">The sequence shown here is derived from an EMBL/GenBank/DDBJ whole genome shotgun (WGS) entry which is preliminary data.</text>
</comment>
<keyword evidence="3" id="KW-1185">Reference proteome</keyword>
<evidence type="ECO:0000313" key="2">
    <source>
        <dbReference type="EMBL" id="RIH76298.1"/>
    </source>
</evidence>